<sequence length="293" mass="32418">MRFKLIQLLVIVVFISGVLSAQKRPDVTAFVPNKVSVVKDLNYISYQDRKLYLDLYKPIHNTEKLATLVVIRGGGFRVGDKNGFAPLAAALANQGFATVCIEYRTSSEALYPAPILDTKFAVKWIRDNAQKYNLNKDAIGVIGASAGAHLSMMLATSGNVRALNPDDNSELYKVKASVVLEADADFLTATDDKNLIDWLGCTFEANKEKWVQASPITHIDVNTPPILFIHGADDPVVAIEQSTASVNKLIENDVYCEFISLPKVGHGFWGSKKWFDFTVKRSSLFFKEQLGVK</sequence>
<keyword evidence="1" id="KW-0378">Hydrolase</keyword>
<comment type="caution">
    <text evidence="3">The sequence shown here is derived from an EMBL/GenBank/DDBJ whole genome shotgun (WGS) entry which is preliminary data.</text>
</comment>
<keyword evidence="4" id="KW-1185">Reference proteome</keyword>
<dbReference type="PANTHER" id="PTHR48081">
    <property type="entry name" value="AB HYDROLASE SUPERFAMILY PROTEIN C4A8.06C"/>
    <property type="match status" value="1"/>
</dbReference>
<dbReference type="EMBL" id="BAABCA010000001">
    <property type="protein sequence ID" value="GAA4230767.1"/>
    <property type="molecule type" value="Genomic_DNA"/>
</dbReference>
<reference evidence="4" key="1">
    <citation type="journal article" date="2019" name="Int. J. Syst. Evol. Microbiol.">
        <title>The Global Catalogue of Microorganisms (GCM) 10K type strain sequencing project: providing services to taxonomists for standard genome sequencing and annotation.</title>
        <authorList>
            <consortium name="The Broad Institute Genomics Platform"/>
            <consortium name="The Broad Institute Genome Sequencing Center for Infectious Disease"/>
            <person name="Wu L."/>
            <person name="Ma J."/>
        </authorList>
    </citation>
    <scope>NUCLEOTIDE SEQUENCE [LARGE SCALE GENOMIC DNA]</scope>
    <source>
        <strain evidence="4">JCM 17630</strain>
    </source>
</reference>
<dbReference type="RefSeq" id="WP_344785997.1">
    <property type="nucleotide sequence ID" value="NZ_BAABCA010000001.1"/>
</dbReference>
<proteinExistence type="predicted"/>
<dbReference type="Pfam" id="PF20434">
    <property type="entry name" value="BD-FAE"/>
    <property type="match status" value="1"/>
</dbReference>
<accession>A0ABP8BZR5</accession>
<evidence type="ECO:0000259" key="2">
    <source>
        <dbReference type="Pfam" id="PF20434"/>
    </source>
</evidence>
<feature type="domain" description="BD-FAE-like" evidence="2">
    <location>
        <begin position="53"/>
        <end position="249"/>
    </location>
</feature>
<gene>
    <name evidence="3" type="ORF">GCM10022291_01680</name>
</gene>
<dbReference type="InterPro" id="IPR050300">
    <property type="entry name" value="GDXG_lipolytic_enzyme"/>
</dbReference>
<dbReference type="Proteomes" id="UP001501496">
    <property type="component" value="Unassembled WGS sequence"/>
</dbReference>
<dbReference type="SUPFAM" id="SSF53474">
    <property type="entry name" value="alpha/beta-Hydrolases"/>
    <property type="match status" value="1"/>
</dbReference>
<evidence type="ECO:0000313" key="3">
    <source>
        <dbReference type="EMBL" id="GAA4230767.1"/>
    </source>
</evidence>
<dbReference type="InterPro" id="IPR049492">
    <property type="entry name" value="BD-FAE-like_dom"/>
</dbReference>
<evidence type="ECO:0000256" key="1">
    <source>
        <dbReference type="ARBA" id="ARBA00022801"/>
    </source>
</evidence>
<name>A0ABP8BZR5_9FLAO</name>
<protein>
    <recommendedName>
        <fullName evidence="2">BD-FAE-like domain-containing protein</fullName>
    </recommendedName>
</protein>
<dbReference type="InterPro" id="IPR029058">
    <property type="entry name" value="AB_hydrolase_fold"/>
</dbReference>
<dbReference type="Gene3D" id="3.40.50.1820">
    <property type="entry name" value="alpha/beta hydrolase"/>
    <property type="match status" value="1"/>
</dbReference>
<evidence type="ECO:0000313" key="4">
    <source>
        <dbReference type="Proteomes" id="UP001501496"/>
    </source>
</evidence>
<organism evidence="3 4">
    <name type="scientific">Postechiella marina</name>
    <dbReference type="NCBI Taxonomy" id="943941"/>
    <lineage>
        <taxon>Bacteria</taxon>
        <taxon>Pseudomonadati</taxon>
        <taxon>Bacteroidota</taxon>
        <taxon>Flavobacteriia</taxon>
        <taxon>Flavobacteriales</taxon>
        <taxon>Flavobacteriaceae</taxon>
        <taxon>Postechiella</taxon>
    </lineage>
</organism>